<reference evidence="1" key="2">
    <citation type="submission" date="2021-02" db="EMBL/GenBank/DDBJ databases">
        <title>Aspergillus chevalieri M1 genome sequence.</title>
        <authorList>
            <person name="Kadooka C."/>
            <person name="Mori K."/>
            <person name="Futagami T."/>
        </authorList>
    </citation>
    <scope>NUCLEOTIDE SEQUENCE</scope>
    <source>
        <strain evidence="1">M1</strain>
    </source>
</reference>
<dbReference type="Proteomes" id="UP000637239">
    <property type="component" value="Chromosome 4"/>
</dbReference>
<dbReference type="PANTHER" id="PTHR47256">
    <property type="entry name" value="ZN(II)2CYS6 TRANSCRIPTION FACTOR (EUROFUNG)-RELATED"/>
    <property type="match status" value="1"/>
</dbReference>
<evidence type="ECO:0000313" key="2">
    <source>
        <dbReference type="Proteomes" id="UP000637239"/>
    </source>
</evidence>
<gene>
    <name evidence="1" type="ORF">ACHE_40013S</name>
</gene>
<reference evidence="1" key="1">
    <citation type="submission" date="2021-01" db="EMBL/GenBank/DDBJ databases">
        <authorList>
            <consortium name="Aspergillus chevalieri M1 genome sequencing consortium"/>
            <person name="Kazuki M."/>
            <person name="Futagami T."/>
        </authorList>
    </citation>
    <scope>NUCLEOTIDE SEQUENCE</scope>
    <source>
        <strain evidence="1">M1</strain>
    </source>
</reference>
<name>A0A7R7VMS7_ASPCH</name>
<dbReference type="InterPro" id="IPR053187">
    <property type="entry name" value="Notoamide_regulator"/>
</dbReference>
<dbReference type="GeneID" id="66981808"/>
<proteinExistence type="predicted"/>
<sequence length="193" mass="21958">MYYYTITIMVFGFAKNIADDKDSLNSEFHRFAADTCLQSARQIAKLVDIHRSSWGLDLFVVTYIQWITVSLFTLLEDLNDPMNREAFASLSVAAKVASRRWVLGKGMLRAVQVTARKMEVSLPSETDVLFSDFEKQSWGPKDRRELSSSYPNFAVSIGSFQTDEVELDKFLEKWDTLDISDSGEVDKSRSPAE</sequence>
<accession>A0A7R7VMS7</accession>
<keyword evidence="2" id="KW-1185">Reference proteome</keyword>
<dbReference type="KEGG" id="ache:ACHE_40013S"/>
<dbReference type="PANTHER" id="PTHR47256:SF4">
    <property type="entry name" value="ZN(II)2CYS6 TRANSCRIPTION FACTOR (EUROFUNG)"/>
    <property type="match status" value="1"/>
</dbReference>
<protein>
    <submittedName>
        <fullName evidence="1">Uncharacterized protein</fullName>
    </submittedName>
</protein>
<organism evidence="1 2">
    <name type="scientific">Aspergillus chevalieri</name>
    <name type="common">Eurotium chevalieri</name>
    <dbReference type="NCBI Taxonomy" id="182096"/>
    <lineage>
        <taxon>Eukaryota</taxon>
        <taxon>Fungi</taxon>
        <taxon>Dikarya</taxon>
        <taxon>Ascomycota</taxon>
        <taxon>Pezizomycotina</taxon>
        <taxon>Eurotiomycetes</taxon>
        <taxon>Eurotiomycetidae</taxon>
        <taxon>Eurotiales</taxon>
        <taxon>Aspergillaceae</taxon>
        <taxon>Aspergillus</taxon>
        <taxon>Aspergillus subgen. Aspergillus</taxon>
    </lineage>
</organism>
<dbReference type="EMBL" id="AP024419">
    <property type="protein sequence ID" value="BCR87449.1"/>
    <property type="molecule type" value="Genomic_DNA"/>
</dbReference>
<dbReference type="RefSeq" id="XP_043135971.1">
    <property type="nucleotide sequence ID" value="XM_043278165.1"/>
</dbReference>
<evidence type="ECO:0000313" key="1">
    <source>
        <dbReference type="EMBL" id="BCR87449.1"/>
    </source>
</evidence>
<dbReference type="AlphaFoldDB" id="A0A7R7VMS7"/>